<dbReference type="Pfam" id="PF01755">
    <property type="entry name" value="Glyco_transf_25"/>
    <property type="match status" value="1"/>
</dbReference>
<protein>
    <submittedName>
        <fullName evidence="2">Glycosyltransferase family 25 protein</fullName>
    </submittedName>
</protein>
<proteinExistence type="predicted"/>
<evidence type="ECO:0000313" key="3">
    <source>
        <dbReference type="Proteomes" id="UP000309544"/>
    </source>
</evidence>
<reference evidence="2 3" key="1">
    <citation type="submission" date="2019-05" db="EMBL/GenBank/DDBJ databases">
        <title>Draft Whole-Genome sequence of the green sulfur bacterium Prosthecochloris vibrioformis DSM 260.</title>
        <authorList>
            <person name="Meyer T.E."/>
            <person name="Kyndt J.A."/>
        </authorList>
    </citation>
    <scope>NUCLEOTIDE SEQUENCE [LARGE SCALE GENOMIC DNA]</scope>
    <source>
        <strain evidence="2 3">DSM 260</strain>
    </source>
</reference>
<dbReference type="RefSeq" id="WP_139626466.1">
    <property type="nucleotide sequence ID" value="NZ_VDCI01000003.1"/>
</dbReference>
<accession>A0A5C4S0L9</accession>
<keyword evidence="2" id="KW-0808">Transferase</keyword>
<dbReference type="InterPro" id="IPR002654">
    <property type="entry name" value="Glyco_trans_25"/>
</dbReference>
<comment type="caution">
    <text evidence="2">The sequence shown here is derived from an EMBL/GenBank/DDBJ whole genome shotgun (WGS) entry which is preliminary data.</text>
</comment>
<feature type="domain" description="Glycosyl transferase family 25" evidence="1">
    <location>
        <begin position="67"/>
        <end position="140"/>
    </location>
</feature>
<keyword evidence="3" id="KW-1185">Reference proteome</keyword>
<sequence>MSTSSLTVMNFLDHFEQVSIINLPERTDRKRETLQEFSRAGWDVDGARVSFYPAQRPETPDGFPSCGVRGCFLSHMEVLRKARENRAATVLIMEDDIAFTRDIDEIGRTVMAELDGIEWGFIYFGHDRPIKTNTPRVEQISEPLLLAHCYAINASCLERFLPFLEEVLKRPAGHPDGGPMHYDGAISTFRMQNPDILTYIVYPSLASQRSSRTDLHALSIFDRWSILAPLTNSIRRVKNAIKRVVS</sequence>
<organism evidence="2 3">
    <name type="scientific">Prosthecochloris vibrioformis</name>
    <name type="common">Chlorobium vibrioforme</name>
    <dbReference type="NCBI Taxonomy" id="1098"/>
    <lineage>
        <taxon>Bacteria</taxon>
        <taxon>Pseudomonadati</taxon>
        <taxon>Chlorobiota</taxon>
        <taxon>Chlorobiia</taxon>
        <taxon>Chlorobiales</taxon>
        <taxon>Chlorobiaceae</taxon>
        <taxon>Prosthecochloris</taxon>
    </lineage>
</organism>
<dbReference type="GO" id="GO:0016740">
    <property type="term" value="F:transferase activity"/>
    <property type="evidence" value="ECO:0007669"/>
    <property type="project" value="UniProtKB-KW"/>
</dbReference>
<evidence type="ECO:0000259" key="1">
    <source>
        <dbReference type="Pfam" id="PF01755"/>
    </source>
</evidence>
<dbReference type="CDD" id="cd06532">
    <property type="entry name" value="Glyco_transf_25"/>
    <property type="match status" value="1"/>
</dbReference>
<gene>
    <name evidence="2" type="ORF">FGF68_05350</name>
</gene>
<name>A0A5C4S0L9_PROVB</name>
<dbReference type="Proteomes" id="UP000309544">
    <property type="component" value="Unassembled WGS sequence"/>
</dbReference>
<dbReference type="AlphaFoldDB" id="A0A5C4S0L9"/>
<evidence type="ECO:0000313" key="2">
    <source>
        <dbReference type="EMBL" id="TNJ37000.1"/>
    </source>
</evidence>
<dbReference type="EMBL" id="VDCI01000003">
    <property type="protein sequence ID" value="TNJ37000.1"/>
    <property type="molecule type" value="Genomic_DNA"/>
</dbReference>